<dbReference type="PROSITE" id="PS50977">
    <property type="entry name" value="HTH_TETR_2"/>
    <property type="match status" value="1"/>
</dbReference>
<organism evidence="6 7">
    <name type="scientific">Corynebacterium singulare</name>
    <dbReference type="NCBI Taxonomy" id="161899"/>
    <lineage>
        <taxon>Bacteria</taxon>
        <taxon>Bacillati</taxon>
        <taxon>Actinomycetota</taxon>
        <taxon>Actinomycetes</taxon>
        <taxon>Mycobacteriales</taxon>
        <taxon>Corynebacteriaceae</taxon>
        <taxon>Corynebacterium</taxon>
    </lineage>
</organism>
<dbReference type="PANTHER" id="PTHR30055:SF151">
    <property type="entry name" value="TRANSCRIPTIONAL REGULATORY PROTEIN"/>
    <property type="match status" value="1"/>
</dbReference>
<dbReference type="HOGENOM" id="CLU_069543_3_0_11"/>
<dbReference type="InterPro" id="IPR001647">
    <property type="entry name" value="HTH_TetR"/>
</dbReference>
<dbReference type="Pfam" id="PF00440">
    <property type="entry name" value="TetR_N"/>
    <property type="match status" value="1"/>
</dbReference>
<evidence type="ECO:0000313" key="6">
    <source>
        <dbReference type="EMBL" id="AJI78271.1"/>
    </source>
</evidence>
<dbReference type="InterPro" id="IPR004111">
    <property type="entry name" value="Repressor_TetR_C"/>
</dbReference>
<evidence type="ECO:0000313" key="7">
    <source>
        <dbReference type="Proteomes" id="UP000031890"/>
    </source>
</evidence>
<dbReference type="PRINTS" id="PR00455">
    <property type="entry name" value="HTHTETR"/>
</dbReference>
<gene>
    <name evidence="6" type="ORF">CSING_03620</name>
</gene>
<evidence type="ECO:0000256" key="4">
    <source>
        <dbReference type="PROSITE-ProRule" id="PRU00335"/>
    </source>
</evidence>
<keyword evidence="1" id="KW-0805">Transcription regulation</keyword>
<protein>
    <submittedName>
        <fullName evidence="6">Transcriptional regulator, TetR family</fullName>
    </submittedName>
</protein>
<dbReference type="STRING" id="161899.CSING_03620"/>
<dbReference type="RefSeq" id="WP_042529746.1">
    <property type="nucleotide sequence ID" value="NZ_CP010827.1"/>
</dbReference>
<dbReference type="GO" id="GO:0003700">
    <property type="term" value="F:DNA-binding transcription factor activity"/>
    <property type="evidence" value="ECO:0007669"/>
    <property type="project" value="TreeGrafter"/>
</dbReference>
<name>A0A0B6F2K5_9CORY</name>
<feature type="domain" description="HTH tetR-type" evidence="5">
    <location>
        <begin position="14"/>
        <end position="74"/>
    </location>
</feature>
<dbReference type="SUPFAM" id="SSF48498">
    <property type="entry name" value="Tetracyclin repressor-like, C-terminal domain"/>
    <property type="match status" value="1"/>
</dbReference>
<evidence type="ECO:0000256" key="1">
    <source>
        <dbReference type="ARBA" id="ARBA00023015"/>
    </source>
</evidence>
<accession>A0A0B6F2K5</accession>
<dbReference type="AlphaFoldDB" id="A0A0B6F2K5"/>
<dbReference type="SUPFAM" id="SSF46689">
    <property type="entry name" value="Homeodomain-like"/>
    <property type="match status" value="1"/>
</dbReference>
<dbReference type="Proteomes" id="UP000031890">
    <property type="component" value="Chromosome"/>
</dbReference>
<reference evidence="6 7" key="1">
    <citation type="journal article" date="2015" name="Genome Announc.">
        <title>Complete Genome Sequence and Annotation of Corynebacterium singulare DSM 44357, Isolated from a Human Semen Specimen.</title>
        <authorList>
            <person name="Merten M."/>
            <person name="Brinkrolf K."/>
            <person name="Albersmeier A."/>
            <person name="Kutter Y."/>
            <person name="Ruckert C."/>
            <person name="Tauch A."/>
        </authorList>
    </citation>
    <scope>NUCLEOTIDE SEQUENCE [LARGE SCALE GENOMIC DNA]</scope>
    <source>
        <strain evidence="6">IBS B52218</strain>
    </source>
</reference>
<evidence type="ECO:0000259" key="5">
    <source>
        <dbReference type="PROSITE" id="PS50977"/>
    </source>
</evidence>
<keyword evidence="3" id="KW-0804">Transcription</keyword>
<dbReference type="EMBL" id="CP010827">
    <property type="protein sequence ID" value="AJI78271.1"/>
    <property type="molecule type" value="Genomic_DNA"/>
</dbReference>
<evidence type="ECO:0000256" key="2">
    <source>
        <dbReference type="ARBA" id="ARBA00023125"/>
    </source>
</evidence>
<feature type="DNA-binding region" description="H-T-H motif" evidence="4">
    <location>
        <begin position="37"/>
        <end position="56"/>
    </location>
</feature>
<evidence type="ECO:0000256" key="3">
    <source>
        <dbReference type="ARBA" id="ARBA00023163"/>
    </source>
</evidence>
<dbReference type="KEGG" id="csx:CSING_03620"/>
<dbReference type="Pfam" id="PF02909">
    <property type="entry name" value="TetR_C_1"/>
    <property type="match status" value="1"/>
</dbReference>
<dbReference type="InterPro" id="IPR009057">
    <property type="entry name" value="Homeodomain-like_sf"/>
</dbReference>
<dbReference type="Gene3D" id="1.10.357.10">
    <property type="entry name" value="Tetracycline Repressor, domain 2"/>
    <property type="match status" value="1"/>
</dbReference>
<dbReference type="GO" id="GO:0000976">
    <property type="term" value="F:transcription cis-regulatory region binding"/>
    <property type="evidence" value="ECO:0007669"/>
    <property type="project" value="TreeGrafter"/>
</dbReference>
<proteinExistence type="predicted"/>
<dbReference type="InterPro" id="IPR036271">
    <property type="entry name" value="Tet_transcr_reg_TetR-rel_C_sf"/>
</dbReference>
<dbReference type="PANTHER" id="PTHR30055">
    <property type="entry name" value="HTH-TYPE TRANSCRIPTIONAL REGULATOR RUTR"/>
    <property type="match status" value="1"/>
</dbReference>
<dbReference type="InterPro" id="IPR050109">
    <property type="entry name" value="HTH-type_TetR-like_transc_reg"/>
</dbReference>
<dbReference type="GO" id="GO:0045892">
    <property type="term" value="P:negative regulation of DNA-templated transcription"/>
    <property type="evidence" value="ECO:0007669"/>
    <property type="project" value="InterPro"/>
</dbReference>
<keyword evidence="2 4" id="KW-0238">DNA-binding</keyword>
<sequence length="248" mass="26976">MTRSRSKGRPTKTLVTREKIAEAALTIVGAEGYEKLTMSRIAREIGVGTSALYNHVSGKEELITLVEDAVMEQVDCGPLYAALGVTPTSTPYKALSAWATSYRDVCARHTPLVQFIAVTPISGAPRTMEMYELVVQVFKKAGLSDERIMPRIVALESFIYGSAYDVHAPEEIFDIPPENAVEAPHLVRAREAFLPHSNGAEAGNTADRNPYADESFRLGLEALLADITTAECRPAPTPQGTASFPAHW</sequence>